<dbReference type="Pfam" id="PF13621">
    <property type="entry name" value="Cupin_8"/>
    <property type="match status" value="1"/>
</dbReference>
<evidence type="ECO:0000256" key="6">
    <source>
        <dbReference type="ARBA" id="ARBA00015153"/>
    </source>
</evidence>
<keyword evidence="13" id="KW-0408">Iron</keyword>
<dbReference type="SMART" id="SM00558">
    <property type="entry name" value="JmjC"/>
    <property type="match status" value="1"/>
</dbReference>
<feature type="compositionally biased region" description="Basic and acidic residues" evidence="20">
    <location>
        <begin position="461"/>
        <end position="471"/>
    </location>
</feature>
<feature type="region of interest" description="Disordered" evidence="20">
    <location>
        <begin position="461"/>
        <end position="483"/>
    </location>
</feature>
<evidence type="ECO:0000256" key="5">
    <source>
        <dbReference type="ARBA" id="ARBA00013246"/>
    </source>
</evidence>
<proteinExistence type="inferred from homology"/>
<protein>
    <recommendedName>
        <fullName evidence="6">JmjC domain-containing histone demethylation protein 1</fullName>
        <ecNumber evidence="5">1.14.11.27</ecNumber>
    </recommendedName>
    <alternativeName>
        <fullName evidence="17">[Histone-H3]-lysine-36 demethylase 1</fullName>
    </alternativeName>
</protein>
<dbReference type="PROSITE" id="PS51184">
    <property type="entry name" value="JMJC"/>
    <property type="match status" value="1"/>
</dbReference>
<reference evidence="24" key="1">
    <citation type="journal article" date="2015" name="J. Biotechnol.">
        <title>The structure of the Cyberlindnera jadinii genome and its relation to Candida utilis analyzed by the occurrence of single nucleotide polymorphisms.</title>
        <authorList>
            <person name="Rupp O."/>
            <person name="Brinkrolf K."/>
            <person name="Buerth C."/>
            <person name="Kunigo M."/>
            <person name="Schneider J."/>
            <person name="Jaenicke S."/>
            <person name="Goesmann A."/>
            <person name="Puehler A."/>
            <person name="Jaeger K.-E."/>
            <person name="Ernst J.F."/>
        </authorList>
    </citation>
    <scope>NUCLEOTIDE SEQUENCE [LARGE SCALE GENOMIC DNA]</scope>
    <source>
        <strain evidence="24">ATCC 18201 / CBS 1600 / BCRC 20928 / JCM 3617 / NBRC 0987 / NRRL Y-1542</strain>
    </source>
</reference>
<evidence type="ECO:0000256" key="17">
    <source>
        <dbReference type="ARBA" id="ARBA00031083"/>
    </source>
</evidence>
<dbReference type="InterPro" id="IPR003347">
    <property type="entry name" value="JmjC_dom"/>
</dbReference>
<dbReference type="SMART" id="SM00249">
    <property type="entry name" value="PHD"/>
    <property type="match status" value="1"/>
</dbReference>
<comment type="function">
    <text evidence="2">Histone demethylase that specifically demethylates 'Lys-36' of histone H3, thereby playing a central role in histone code.</text>
</comment>
<dbReference type="Pfam" id="PF00628">
    <property type="entry name" value="PHD"/>
    <property type="match status" value="1"/>
</dbReference>
<evidence type="ECO:0000259" key="22">
    <source>
        <dbReference type="PROSITE" id="PS51184"/>
    </source>
</evidence>
<dbReference type="EMBL" id="CDQK01000002">
    <property type="protein sequence ID" value="CEP21335.1"/>
    <property type="molecule type" value="Genomic_DNA"/>
</dbReference>
<comment type="catalytic activity">
    <reaction evidence="18">
        <text>N(6),N(6)-dimethyl-L-lysyl(36)-[histone H3] + 2 2-oxoglutarate + 2 O2 = L-lysyl(36)-[histone H3] + 2 formaldehyde + 2 succinate + 2 CO2</text>
        <dbReference type="Rhea" id="RHEA:42032"/>
        <dbReference type="Rhea" id="RHEA-COMP:9785"/>
        <dbReference type="Rhea" id="RHEA-COMP:9787"/>
        <dbReference type="ChEBI" id="CHEBI:15379"/>
        <dbReference type="ChEBI" id="CHEBI:16526"/>
        <dbReference type="ChEBI" id="CHEBI:16810"/>
        <dbReference type="ChEBI" id="CHEBI:16842"/>
        <dbReference type="ChEBI" id="CHEBI:29969"/>
        <dbReference type="ChEBI" id="CHEBI:30031"/>
        <dbReference type="ChEBI" id="CHEBI:61976"/>
        <dbReference type="EC" id="1.14.11.27"/>
    </reaction>
</comment>
<sequence length="483" mass="55043">MSDEEWSNCSRCAEYQGTVPLKQTWISCDICSKWYHTHCLSLTRHDVSRIKEYHCPECAAEHGGTVWMRSSGRKRNKVDYKALDEGDVDDAIIQTEHPHIAAFKEWAGDGTIDELAGDELTLEYALRTRIPKPVKIPSARTQGLGFTIPEFDVDDLVSSMGEDHYMEVMDVLTQNGSRDKWQLGKWRDYFKSSEEARERIFNVLSLEISNCSVGEAIKRPTYVEQVDLVDKLWPDELSGKPIVQKYCLMGVKDSYTDFHLDFAGTSVYYTVIYGEKSFMFFPPTEHNLKKYVQWITTPSLTSQFLGNLGLEQGVKVTLLPGDVMIIPSGWIHAVYTPVDTLVVGGNFLTSFNISEQLKIIDIEIRTKVDKKFKFPNFNKLMFLTAWAVLEGKLLLDVDIDKQGSLELVGFLKNCLATKNEHHQAVPVKVVGNGKVLVRKFEQFVNDHYEVKMEHVDQQIKKESPTGKRSLEVKQSVTVKKAKH</sequence>
<keyword evidence="9" id="KW-0862">Zinc</keyword>
<evidence type="ECO:0000256" key="20">
    <source>
        <dbReference type="SAM" id="MobiDB-lite"/>
    </source>
</evidence>
<dbReference type="PANTHER" id="PTHR23123">
    <property type="entry name" value="PHD/F-BOX CONTAINING PROTEIN"/>
    <property type="match status" value="1"/>
</dbReference>
<dbReference type="EC" id="1.14.11.27" evidence="5"/>
<dbReference type="SUPFAM" id="SSF51197">
    <property type="entry name" value="Clavaminate synthase-like"/>
    <property type="match status" value="1"/>
</dbReference>
<evidence type="ECO:0000256" key="9">
    <source>
        <dbReference type="ARBA" id="ARBA00022833"/>
    </source>
</evidence>
<dbReference type="Gene3D" id="2.60.120.650">
    <property type="entry name" value="Cupin"/>
    <property type="match status" value="1"/>
</dbReference>
<dbReference type="GO" id="GO:0140680">
    <property type="term" value="F:histone H3K36me/H3K36me2 demethylase activity"/>
    <property type="evidence" value="ECO:0007669"/>
    <property type="project" value="UniProtKB-EC"/>
</dbReference>
<dbReference type="InterPro" id="IPR019786">
    <property type="entry name" value="Zinc_finger_PHD-type_CS"/>
</dbReference>
<dbReference type="InterPro" id="IPR041667">
    <property type="entry name" value="Cupin_8"/>
</dbReference>
<dbReference type="InterPro" id="IPR050690">
    <property type="entry name" value="JHDM1_Histone_Demethylase"/>
</dbReference>
<evidence type="ECO:0000256" key="18">
    <source>
        <dbReference type="ARBA" id="ARBA00047915"/>
    </source>
</evidence>
<evidence type="ECO:0000256" key="14">
    <source>
        <dbReference type="ARBA" id="ARBA00023015"/>
    </source>
</evidence>
<evidence type="ECO:0000256" key="4">
    <source>
        <dbReference type="ARBA" id="ARBA00008037"/>
    </source>
</evidence>
<dbReference type="InterPro" id="IPR011011">
    <property type="entry name" value="Znf_FYVE_PHD"/>
</dbReference>
<keyword evidence="16" id="KW-0539">Nucleus</keyword>
<keyword evidence="12" id="KW-0560">Oxidoreductase</keyword>
<evidence type="ECO:0000256" key="16">
    <source>
        <dbReference type="ARBA" id="ARBA00023242"/>
    </source>
</evidence>
<comment type="similarity">
    <text evidence="4">Belongs to the JHDM1 histone demethylase family.</text>
</comment>
<feature type="domain" description="JmjC" evidence="22">
    <location>
        <begin position="195"/>
        <end position="364"/>
    </location>
</feature>
<dbReference type="AlphaFoldDB" id="A0A0H5C0N4"/>
<dbReference type="GO" id="GO:0008270">
    <property type="term" value="F:zinc ion binding"/>
    <property type="evidence" value="ECO:0007669"/>
    <property type="project" value="UniProtKB-KW"/>
</dbReference>
<dbReference type="Proteomes" id="UP000038830">
    <property type="component" value="Unassembled WGS sequence"/>
</dbReference>
<name>A0A0H5C0N4_CYBJN</name>
<evidence type="ECO:0000256" key="1">
    <source>
        <dbReference type="ARBA" id="ARBA00001954"/>
    </source>
</evidence>
<evidence type="ECO:0000256" key="2">
    <source>
        <dbReference type="ARBA" id="ARBA00003909"/>
    </source>
</evidence>
<evidence type="ECO:0000256" key="19">
    <source>
        <dbReference type="PROSITE-ProRule" id="PRU00146"/>
    </source>
</evidence>
<dbReference type="CDD" id="cd15517">
    <property type="entry name" value="PHD_TCF19_like"/>
    <property type="match status" value="1"/>
</dbReference>
<keyword evidence="15" id="KW-0804">Transcription</keyword>
<dbReference type="SUPFAM" id="SSF57903">
    <property type="entry name" value="FYVE/PHD zinc finger"/>
    <property type="match status" value="1"/>
</dbReference>
<evidence type="ECO:0000256" key="11">
    <source>
        <dbReference type="ARBA" id="ARBA00022964"/>
    </source>
</evidence>
<keyword evidence="8 19" id="KW-0863">Zinc-finger</keyword>
<comment type="subcellular location">
    <subcellularLocation>
        <location evidence="3">Nucleus</location>
    </subcellularLocation>
</comment>
<dbReference type="PROSITE" id="PS50016">
    <property type="entry name" value="ZF_PHD_2"/>
    <property type="match status" value="1"/>
</dbReference>
<dbReference type="InterPro" id="IPR019787">
    <property type="entry name" value="Znf_PHD-finger"/>
</dbReference>
<keyword evidence="7" id="KW-0479">Metal-binding</keyword>
<evidence type="ECO:0000256" key="12">
    <source>
        <dbReference type="ARBA" id="ARBA00023002"/>
    </source>
</evidence>
<evidence type="ECO:0000256" key="13">
    <source>
        <dbReference type="ARBA" id="ARBA00023004"/>
    </source>
</evidence>
<evidence type="ECO:0000256" key="7">
    <source>
        <dbReference type="ARBA" id="ARBA00022723"/>
    </source>
</evidence>
<keyword evidence="10" id="KW-0156">Chromatin regulator</keyword>
<feature type="domain" description="PHD-type" evidence="21">
    <location>
        <begin position="6"/>
        <end position="61"/>
    </location>
</feature>
<evidence type="ECO:0000259" key="21">
    <source>
        <dbReference type="PROSITE" id="PS50016"/>
    </source>
</evidence>
<dbReference type="PROSITE" id="PS01359">
    <property type="entry name" value="ZF_PHD_1"/>
    <property type="match status" value="1"/>
</dbReference>
<evidence type="ECO:0000313" key="23">
    <source>
        <dbReference type="EMBL" id="CEP21335.1"/>
    </source>
</evidence>
<evidence type="ECO:0000313" key="24">
    <source>
        <dbReference type="Proteomes" id="UP000038830"/>
    </source>
</evidence>
<accession>A0A0H5C0N4</accession>
<evidence type="ECO:0000256" key="8">
    <source>
        <dbReference type="ARBA" id="ARBA00022771"/>
    </source>
</evidence>
<dbReference type="InterPro" id="IPR001965">
    <property type="entry name" value="Znf_PHD"/>
</dbReference>
<dbReference type="Pfam" id="PF17811">
    <property type="entry name" value="JHD"/>
    <property type="match status" value="1"/>
</dbReference>
<evidence type="ECO:0000256" key="10">
    <source>
        <dbReference type="ARBA" id="ARBA00022853"/>
    </source>
</evidence>
<keyword evidence="11" id="KW-0223">Dioxygenase</keyword>
<dbReference type="GO" id="GO:0005634">
    <property type="term" value="C:nucleus"/>
    <property type="evidence" value="ECO:0007669"/>
    <property type="project" value="UniProtKB-SubCell"/>
</dbReference>
<evidence type="ECO:0000256" key="15">
    <source>
        <dbReference type="ARBA" id="ARBA00023163"/>
    </source>
</evidence>
<evidence type="ECO:0000256" key="3">
    <source>
        <dbReference type="ARBA" id="ARBA00004123"/>
    </source>
</evidence>
<gene>
    <name evidence="23" type="ORF">BN1211_1408</name>
</gene>
<keyword evidence="14" id="KW-0805">Transcription regulation</keyword>
<organism evidence="23 24">
    <name type="scientific">Cyberlindnera jadinii (strain ATCC 18201 / CBS 1600 / BCRC 20928 / JCM 3617 / NBRC 0987 / NRRL Y-1542)</name>
    <name type="common">Torula yeast</name>
    <name type="synonym">Candida utilis</name>
    <dbReference type="NCBI Taxonomy" id="983966"/>
    <lineage>
        <taxon>Eukaryota</taxon>
        <taxon>Fungi</taxon>
        <taxon>Dikarya</taxon>
        <taxon>Ascomycota</taxon>
        <taxon>Saccharomycotina</taxon>
        <taxon>Saccharomycetes</taxon>
        <taxon>Phaffomycetales</taxon>
        <taxon>Phaffomycetaceae</taxon>
        <taxon>Cyberlindnera</taxon>
    </lineage>
</organism>
<comment type="cofactor">
    <cofactor evidence="1">
        <name>Fe(2+)</name>
        <dbReference type="ChEBI" id="CHEBI:29033"/>
    </cofactor>
</comment>
<dbReference type="InterPro" id="IPR041070">
    <property type="entry name" value="JHD"/>
</dbReference>